<gene>
    <name evidence="4" type="ORF">MSP7336_04440</name>
</gene>
<protein>
    <submittedName>
        <fullName evidence="4">Putative TetR family transcriptional regulator [Nocardia brasiliensis ATCC]</fullName>
    </submittedName>
</protein>
<dbReference type="EMBL" id="UEGW01000001">
    <property type="protein sequence ID" value="SRX96164.1"/>
    <property type="molecule type" value="Genomic_DNA"/>
</dbReference>
<dbReference type="SUPFAM" id="SSF46689">
    <property type="entry name" value="Homeodomain-like"/>
    <property type="match status" value="1"/>
</dbReference>
<dbReference type="Proteomes" id="UP000252015">
    <property type="component" value="Unassembled WGS sequence"/>
</dbReference>
<dbReference type="InterPro" id="IPR036271">
    <property type="entry name" value="Tet_transcr_reg_TetR-rel_C_sf"/>
</dbReference>
<keyword evidence="1 2" id="KW-0238">DNA-binding</keyword>
<dbReference type="AlphaFoldDB" id="A0A375Z4S0"/>
<dbReference type="SUPFAM" id="SSF48498">
    <property type="entry name" value="Tetracyclin repressor-like, C-terminal domain"/>
    <property type="match status" value="1"/>
</dbReference>
<sequence length="192" mass="20923">MCDAAIELLGAAGARGLSHPKVDQCAGVPAGTTSFYFRTRKALLQATAARLTELDNSDLARMSELAHDGSGSYSGTAGLATMVTMAGVEPWLTRTKARFELALQAGRDPELAETLDQAARRFQQLIREAVKQWQPAGTRPRRAVIDEQAFAALRFIEGVMLDYARGTRTTHSVKRIDRLIQAILIGVRDAPR</sequence>
<evidence type="ECO:0000259" key="3">
    <source>
        <dbReference type="PROSITE" id="PS50977"/>
    </source>
</evidence>
<organism evidence="4 5">
    <name type="scientific">Mycobacterium shimoidei</name>
    <dbReference type="NCBI Taxonomy" id="29313"/>
    <lineage>
        <taxon>Bacteria</taxon>
        <taxon>Bacillati</taxon>
        <taxon>Actinomycetota</taxon>
        <taxon>Actinomycetes</taxon>
        <taxon>Mycobacteriales</taxon>
        <taxon>Mycobacteriaceae</taxon>
        <taxon>Mycobacterium</taxon>
    </lineage>
</organism>
<dbReference type="STRING" id="29313.BHQ16_06285"/>
<keyword evidence="5" id="KW-1185">Reference proteome</keyword>
<reference evidence="4 5" key="1">
    <citation type="submission" date="2018-05" db="EMBL/GenBank/DDBJ databases">
        <authorList>
            <consortium name="IHU Genomes"/>
        </authorList>
    </citation>
    <scope>NUCLEOTIDE SEQUENCE [LARGE SCALE GENOMIC DNA]</scope>
    <source>
        <strain evidence="4 5">P7336</strain>
    </source>
</reference>
<dbReference type="PROSITE" id="PS50977">
    <property type="entry name" value="HTH_TETR_2"/>
    <property type="match status" value="1"/>
</dbReference>
<dbReference type="InterPro" id="IPR009057">
    <property type="entry name" value="Homeodomain-like_sf"/>
</dbReference>
<feature type="domain" description="HTH tetR-type" evidence="3">
    <location>
        <begin position="1"/>
        <end position="55"/>
    </location>
</feature>
<dbReference type="Gene3D" id="1.10.357.10">
    <property type="entry name" value="Tetracycline Repressor, domain 2"/>
    <property type="match status" value="1"/>
</dbReference>
<accession>A0A375Z4S0</accession>
<evidence type="ECO:0000313" key="4">
    <source>
        <dbReference type="EMBL" id="SRX96164.1"/>
    </source>
</evidence>
<dbReference type="InterPro" id="IPR041583">
    <property type="entry name" value="TetR_C_31"/>
</dbReference>
<feature type="DNA-binding region" description="H-T-H motif" evidence="2">
    <location>
        <begin position="18"/>
        <end position="37"/>
    </location>
</feature>
<dbReference type="GO" id="GO:0003677">
    <property type="term" value="F:DNA binding"/>
    <property type="evidence" value="ECO:0007669"/>
    <property type="project" value="UniProtKB-UniRule"/>
</dbReference>
<dbReference type="Pfam" id="PF17940">
    <property type="entry name" value="TetR_C_31"/>
    <property type="match status" value="1"/>
</dbReference>
<evidence type="ECO:0000313" key="5">
    <source>
        <dbReference type="Proteomes" id="UP000252015"/>
    </source>
</evidence>
<dbReference type="InterPro" id="IPR001647">
    <property type="entry name" value="HTH_TetR"/>
</dbReference>
<name>A0A375Z4S0_MYCSH</name>
<proteinExistence type="predicted"/>
<evidence type="ECO:0000256" key="2">
    <source>
        <dbReference type="PROSITE-ProRule" id="PRU00335"/>
    </source>
</evidence>
<evidence type="ECO:0000256" key="1">
    <source>
        <dbReference type="ARBA" id="ARBA00023125"/>
    </source>
</evidence>